<reference evidence="2 3" key="1">
    <citation type="journal article" date="2018" name="Plant J.">
        <title>Genome sequences of Chlorella sorokiniana UTEX 1602 and Micractinium conductrix SAG 241.80: implications to maltose excretion by a green alga.</title>
        <authorList>
            <person name="Arriola M.B."/>
            <person name="Velmurugan N."/>
            <person name="Zhang Y."/>
            <person name="Plunkett M.H."/>
            <person name="Hondzo H."/>
            <person name="Barney B.M."/>
        </authorList>
    </citation>
    <scope>NUCLEOTIDE SEQUENCE [LARGE SCALE GENOMIC DNA]</scope>
    <source>
        <strain evidence="2 3">SAG 241.80</strain>
    </source>
</reference>
<dbReference type="InterPro" id="IPR053284">
    <property type="entry name" value="RGS1-HXK1_interactor"/>
</dbReference>
<keyword evidence="1" id="KW-0175">Coiled coil</keyword>
<dbReference type="AlphaFoldDB" id="A0A2P6VDU9"/>
<gene>
    <name evidence="2" type="ORF">C2E20_4573</name>
</gene>
<comment type="caution">
    <text evidence="2">The sequence shown here is derived from an EMBL/GenBank/DDBJ whole genome shotgun (WGS) entry which is preliminary data.</text>
</comment>
<feature type="coiled-coil region" evidence="1">
    <location>
        <begin position="159"/>
        <end position="193"/>
    </location>
</feature>
<dbReference type="STRING" id="554055.A0A2P6VDU9"/>
<keyword evidence="3" id="KW-1185">Reference proteome</keyword>
<accession>A0A2P6VDU9</accession>
<dbReference type="EMBL" id="LHPF02000011">
    <property type="protein sequence ID" value="PSC72249.1"/>
    <property type="molecule type" value="Genomic_DNA"/>
</dbReference>
<dbReference type="PANTHER" id="PTHR34554">
    <property type="entry name" value="RGS1-HXK1-INTERACTING PROTEIN 1"/>
    <property type="match status" value="1"/>
</dbReference>
<evidence type="ECO:0000313" key="3">
    <source>
        <dbReference type="Proteomes" id="UP000239649"/>
    </source>
</evidence>
<name>A0A2P6VDU9_9CHLO</name>
<dbReference type="OrthoDB" id="1914410at2759"/>
<evidence type="ECO:0000256" key="1">
    <source>
        <dbReference type="SAM" id="Coils"/>
    </source>
</evidence>
<dbReference type="PANTHER" id="PTHR34554:SF2">
    <property type="entry name" value="RGS1-HXK1-INTERACTING PROTEIN 1"/>
    <property type="match status" value="1"/>
</dbReference>
<evidence type="ECO:0000313" key="2">
    <source>
        <dbReference type="EMBL" id="PSC72249.1"/>
    </source>
</evidence>
<proteinExistence type="predicted"/>
<sequence length="264" mass="27620">MAGSEGGEKKGALDFLSSLTSAGKVWENKVEEAAHNATAQLKSVGATAEEYLDAGVAQASAAVRSGLSAAGRESKAVQSRVQQFVDTGKAHYEATEAQALDAFRAGVRFVTKEHPEASLAGGIAAAALLLPGPRRFLLRNTLVRFRSEEAMFRSAEARYAGLVERVEAQQGELAKLQDRLHSAETEYVSALRSLKSAAGDLQSLGSRAEGSSKAARGLVSELRQLPSKAALQLRSDAANAAAAAGSQAKAVEKALKHVAKSYGI</sequence>
<dbReference type="Proteomes" id="UP000239649">
    <property type="component" value="Unassembled WGS sequence"/>
</dbReference>
<protein>
    <submittedName>
        <fullName evidence="2">Uncharacterized conserved UCP022280</fullName>
    </submittedName>
</protein>
<organism evidence="2 3">
    <name type="scientific">Micractinium conductrix</name>
    <dbReference type="NCBI Taxonomy" id="554055"/>
    <lineage>
        <taxon>Eukaryota</taxon>
        <taxon>Viridiplantae</taxon>
        <taxon>Chlorophyta</taxon>
        <taxon>core chlorophytes</taxon>
        <taxon>Trebouxiophyceae</taxon>
        <taxon>Chlorellales</taxon>
        <taxon>Chlorellaceae</taxon>
        <taxon>Chlorella clade</taxon>
        <taxon>Micractinium</taxon>
    </lineage>
</organism>